<dbReference type="VEuPathDB" id="PiroplasmaDB:BEWA_031990"/>
<name>L0AZA4_THEEQ</name>
<dbReference type="RefSeq" id="XP_004830012.1">
    <property type="nucleotide sequence ID" value="XM_004829955.1"/>
</dbReference>
<proteinExistence type="predicted"/>
<dbReference type="OrthoDB" id="361267at2759"/>
<organism evidence="1 2">
    <name type="scientific">Theileria equi strain WA</name>
    <dbReference type="NCBI Taxonomy" id="1537102"/>
    <lineage>
        <taxon>Eukaryota</taxon>
        <taxon>Sar</taxon>
        <taxon>Alveolata</taxon>
        <taxon>Apicomplexa</taxon>
        <taxon>Aconoidasida</taxon>
        <taxon>Piroplasmida</taxon>
        <taxon>Theileriidae</taxon>
        <taxon>Theileria</taxon>
    </lineage>
</organism>
<dbReference type="eggNOG" id="ENOG502SFCM">
    <property type="taxonomic scope" value="Eukaryota"/>
</dbReference>
<evidence type="ECO:0000313" key="1">
    <source>
        <dbReference type="EMBL" id="AFZ80346.1"/>
    </source>
</evidence>
<sequence length="520" mass="59186">MSPNMLYSDMKQNNVWPYNYSNESNTDNNGGLTYNIEHAQADNIQSQLDQYGRDDLYSNFGSKAPNTHTTDILHDTITQNIYNDGTNLIAGEGYNIYPKDDINHDACKNLASNTKYDYENCVEDGKKDLNRSNFEDVNDGNVGIDLTSHNYQADTHMRWNDNYPVVTQENTDSTCSYMANEALPYYDKSTNGFQHESNLGKVDAYINKTFQNHFNNYATGNDQRDSFRENINLTQLFSVPQNNYLAYDPNPQYVWNNNIGLGLNSQISASDPWGNYCLGATYNNENANHQRSAQIGDSNRVDLYDMVHDPYSTGYFGNTMTRKNYCHRNPYPNQHDYASSANGIPGSQNMARCVNTSDIYPVVDSNSLGGNIDEFDFYNKYQSQYNNQAGLSHGYYNNHAQKPMQKFSQKSMNYNDTNAVRTTGDEALENVLYRGNLKKIDLTNIDFIGMSDKLWQTLKGAGMFKLGNKGRAILKSKISKYLKMHPEMRMRAGCISGVRRATTRQLFQLAQICQITSHLK</sequence>
<accession>L0AZA4</accession>
<dbReference type="KEGG" id="beq:BEWA_031990"/>
<reference evidence="1 2" key="1">
    <citation type="journal article" date="2012" name="BMC Genomics">
        <title>Comparative genomic analysis and phylogenetic position of Theileria equi.</title>
        <authorList>
            <person name="Kappmeyer L.S."/>
            <person name="Thiagarajan M."/>
            <person name="Herndon D.R."/>
            <person name="Ramsay J.D."/>
            <person name="Caler E."/>
            <person name="Djikeng A."/>
            <person name="Gillespie J.J."/>
            <person name="Lau A.O."/>
            <person name="Roalson E.H."/>
            <person name="Silva J.C."/>
            <person name="Silva M.G."/>
            <person name="Suarez C.E."/>
            <person name="Ueti M.W."/>
            <person name="Nene V.M."/>
            <person name="Mealey R.H."/>
            <person name="Knowles D.P."/>
            <person name="Brayton K.A."/>
        </authorList>
    </citation>
    <scope>NUCLEOTIDE SEQUENCE [LARGE SCALE GENOMIC DNA]</scope>
    <source>
        <strain evidence="1 2">WA</strain>
    </source>
</reference>
<dbReference type="EMBL" id="CP001669">
    <property type="protein sequence ID" value="AFZ80346.1"/>
    <property type="molecule type" value="Genomic_DNA"/>
</dbReference>
<evidence type="ECO:0000313" key="2">
    <source>
        <dbReference type="Proteomes" id="UP000031512"/>
    </source>
</evidence>
<keyword evidence="2" id="KW-1185">Reference proteome</keyword>
<gene>
    <name evidence="1" type="ORF">BEWA_031990</name>
</gene>
<dbReference type="AlphaFoldDB" id="L0AZA4"/>
<dbReference type="GeneID" id="15803381"/>
<dbReference type="Proteomes" id="UP000031512">
    <property type="component" value="Chromosome 1"/>
</dbReference>
<protein>
    <submittedName>
        <fullName evidence="1">Uncharacterized protein</fullName>
    </submittedName>
</protein>